<keyword evidence="3" id="KW-1003">Cell membrane</keyword>
<dbReference type="FunFam" id="1.10.287.1260:FF:000002">
    <property type="entry name" value="Potassium efflux system KefA"/>
    <property type="match status" value="1"/>
</dbReference>
<accession>A0A9X2WKA1</accession>
<dbReference type="InterPro" id="IPR023408">
    <property type="entry name" value="MscS_beta-dom_sf"/>
</dbReference>
<feature type="transmembrane region" description="Helical" evidence="8">
    <location>
        <begin position="453"/>
        <end position="470"/>
    </location>
</feature>
<dbReference type="Gene3D" id="3.30.70.100">
    <property type="match status" value="1"/>
</dbReference>
<dbReference type="InterPro" id="IPR006685">
    <property type="entry name" value="MscS_channel_2nd"/>
</dbReference>
<dbReference type="InterPro" id="IPR011014">
    <property type="entry name" value="MscS_channel_TM-2"/>
</dbReference>
<feature type="domain" description="Mechanosensitive ion channel MscS" evidence="9">
    <location>
        <begin position="892"/>
        <end position="957"/>
    </location>
</feature>
<comment type="similarity">
    <text evidence="2">Belongs to the MscS (TC 1.A.23) family.</text>
</comment>
<dbReference type="InterPro" id="IPR011066">
    <property type="entry name" value="MscS_channel_C_sf"/>
</dbReference>
<feature type="transmembrane region" description="Helical" evidence="8">
    <location>
        <begin position="499"/>
        <end position="522"/>
    </location>
</feature>
<feature type="transmembrane region" description="Helical" evidence="8">
    <location>
        <begin position="528"/>
        <end position="552"/>
    </location>
</feature>
<feature type="domain" description="Mechanosensitive ion channel transmembrane helices 2/3" evidence="12">
    <location>
        <begin position="850"/>
        <end position="890"/>
    </location>
</feature>
<evidence type="ECO:0000259" key="10">
    <source>
        <dbReference type="Pfam" id="PF12794"/>
    </source>
</evidence>
<dbReference type="AlphaFoldDB" id="A0A9X2WKA1"/>
<gene>
    <name evidence="13" type="ORF">NE535_02810</name>
</gene>
<feature type="transmembrane region" description="Helical" evidence="8">
    <location>
        <begin position="577"/>
        <end position="597"/>
    </location>
</feature>
<dbReference type="SUPFAM" id="SSF82689">
    <property type="entry name" value="Mechanosensitive channel protein MscS (YggB), C-terminal domain"/>
    <property type="match status" value="1"/>
</dbReference>
<dbReference type="Pfam" id="PF21088">
    <property type="entry name" value="MS_channel_1st"/>
    <property type="match status" value="1"/>
</dbReference>
<keyword evidence="4 8" id="KW-0812">Transmembrane</keyword>
<reference evidence="13" key="1">
    <citation type="journal article" date="2023" name="Int. J. Syst. Evol. Microbiol.">
        <title>&lt;i&gt;Shewanella septentrionalis&lt;/i&gt; sp. nov. and &lt;i&gt;Shewanella holmiensis&lt;/i&gt; sp. nov., isolated from Baltic Sea water and sediments.</title>
        <authorList>
            <person name="Martin-Rodriguez A.J."/>
            <person name="Thorell K."/>
            <person name="Joffre E."/>
            <person name="Jensie-Markopoulos S."/>
            <person name="Moore E.R.B."/>
            <person name="Sjoling A."/>
        </authorList>
    </citation>
    <scope>NUCLEOTIDE SEQUENCE</scope>
    <source>
        <strain evidence="13">SP1S2-7</strain>
    </source>
</reference>
<dbReference type="Pfam" id="PF00924">
    <property type="entry name" value="MS_channel_2nd"/>
    <property type="match status" value="1"/>
</dbReference>
<feature type="transmembrane region" description="Helical" evidence="8">
    <location>
        <begin position="799"/>
        <end position="821"/>
    </location>
</feature>
<protein>
    <submittedName>
        <fullName evidence="13">Mechanosensitive ion channel</fullName>
    </submittedName>
</protein>
<dbReference type="FunFam" id="2.30.30.60:FF:000001">
    <property type="entry name" value="MscS Mechanosensitive ion channel"/>
    <property type="match status" value="1"/>
</dbReference>
<dbReference type="GO" id="GO:0005886">
    <property type="term" value="C:plasma membrane"/>
    <property type="evidence" value="ECO:0007669"/>
    <property type="project" value="UniProtKB-SubCell"/>
</dbReference>
<dbReference type="Gene3D" id="2.30.30.60">
    <property type="match status" value="1"/>
</dbReference>
<dbReference type="GO" id="GO:0008381">
    <property type="term" value="F:mechanosensitive monoatomic ion channel activity"/>
    <property type="evidence" value="ECO:0007669"/>
    <property type="project" value="UniProtKB-ARBA"/>
</dbReference>
<keyword evidence="14" id="KW-1185">Reference proteome</keyword>
<evidence type="ECO:0000256" key="1">
    <source>
        <dbReference type="ARBA" id="ARBA00004651"/>
    </source>
</evidence>
<dbReference type="RefSeq" id="WP_261297172.1">
    <property type="nucleotide sequence ID" value="NZ_JAMTCD010000002.1"/>
</dbReference>
<dbReference type="Pfam" id="PF12794">
    <property type="entry name" value="MscS_TM"/>
    <property type="match status" value="1"/>
</dbReference>
<dbReference type="InterPro" id="IPR052702">
    <property type="entry name" value="MscS-like_channel"/>
</dbReference>
<feature type="transmembrane region" description="Helical" evidence="8">
    <location>
        <begin position="842"/>
        <end position="864"/>
    </location>
</feature>
<evidence type="ECO:0000259" key="11">
    <source>
        <dbReference type="Pfam" id="PF21082"/>
    </source>
</evidence>
<dbReference type="Proteomes" id="UP001155546">
    <property type="component" value="Unassembled WGS sequence"/>
</dbReference>
<dbReference type="Gene3D" id="1.10.287.1260">
    <property type="match status" value="1"/>
</dbReference>
<evidence type="ECO:0000256" key="4">
    <source>
        <dbReference type="ARBA" id="ARBA00022692"/>
    </source>
</evidence>
<dbReference type="InterPro" id="IPR049278">
    <property type="entry name" value="MS_channel_C"/>
</dbReference>
<evidence type="ECO:0000313" key="13">
    <source>
        <dbReference type="EMBL" id="MCT7940735.1"/>
    </source>
</evidence>
<evidence type="ECO:0000313" key="14">
    <source>
        <dbReference type="Proteomes" id="UP001155546"/>
    </source>
</evidence>
<sequence>MLRLTKTLLIFILTLGFTSLSWANSPLQLNKPFGLNQANSQPAALDINTQIATLKDLISQSSAEEQHFLKMDKNSASKKRALERQVNAPNIAPKLKTDTSITEQTSTAYQTLSALKQTDTDLNEQLNALIARQRLLPNLLTQIEAAISQQNKTLAPPLETPVGERYELQTRLLLQQKASLAAELDTSPKQAEIIRLRQQLNRLQLNQQEGLIELINHHNIENRQQKTASTLAVNLIEQQQFSDPLSQQIHSYNQELGERLISLNSKISNSIDLQEQTEKRYQRLALQLTNVQEQLTWVKSNATFGERFLEILHSLPKPPNQELLQSDITDSRFERYQLEQQQSANAQQLSAANMLSEEQIAVLRSQQTLIDQLIESYDHYLSELAKLNISYDQYIVLHETLKNTLNEQLFWVPNAAPINTLWLKDLTQSGLWLFQDAQWQQLIDSLHNYDYPWAWWIIIVILCFMAQDLLTPHFNQVMHRYSEYVGNVTQDKFKYTVKALVFTLIYSIFKPLPILLAGIILFDSSNNFTHAIGAGVLSIGVVYLIYQFAFILSQDKGILISHFGSPKDLIQDSHNKLQTLMIFSLPVIGILGFTEAIDNTTFRNSIGRGAFIFFCYILWLMYKFLLGTIQQYRSDKLDNLNMKMFQKIMWTILLSAPIISAVLSVIGYYYTAFQMLIQLQISLLFGFGFLLVYQLIKRWMLIERRLIAFDRAKAKRAERIALREREGANDIESLDNFEEPVVDLETISSQSLDLVRSLLILAFFATTLAWLSQTHTALLPFLDGITLWTTTTNLNGIEQLLPITLKSLCISGIIIGLSVMISRNLPGLLELTLLQRLDLSTGTGFAITTVSSYLVLFIGTLASFGSLGMEWSKLQWLVAALSVGLGFGLQEIFANFISGLIILFEKPIRIGDTVTIRDLSGTVSKIKIRATTIVDWDRKEIIVPNKAFITEQLVNWSLSDPITRVIVTVNVARDSDPNKVEMLLRQVVSECEFALKIPEPDVWFAGFGSHTLNFEVRTYAKDMDARWPLRHSLHKQVVQKLKDNHVELAYPQMDLHINQKPSENKSVFTKP</sequence>
<feature type="transmembrane region" description="Helical" evidence="8">
    <location>
        <begin position="876"/>
        <end position="904"/>
    </location>
</feature>
<dbReference type="InterPro" id="IPR049142">
    <property type="entry name" value="MS_channel_1st"/>
</dbReference>
<dbReference type="PROSITE" id="PS01246">
    <property type="entry name" value="UPF0003"/>
    <property type="match status" value="1"/>
</dbReference>
<feature type="transmembrane region" description="Helical" evidence="8">
    <location>
        <begin position="676"/>
        <end position="696"/>
    </location>
</feature>
<feature type="domain" description="Mechanosensitive ion channel MscS C-terminal" evidence="11">
    <location>
        <begin position="966"/>
        <end position="1047"/>
    </location>
</feature>
<evidence type="ECO:0000256" key="5">
    <source>
        <dbReference type="ARBA" id="ARBA00022729"/>
    </source>
</evidence>
<keyword evidence="7 8" id="KW-0472">Membrane</keyword>
<keyword evidence="6 8" id="KW-1133">Transmembrane helix</keyword>
<comment type="subcellular location">
    <subcellularLocation>
        <location evidence="1">Cell membrane</location>
        <topology evidence="1">Multi-pass membrane protein</topology>
    </subcellularLocation>
</comment>
<dbReference type="InterPro" id="IPR025692">
    <property type="entry name" value="MscS_IM_dom1"/>
</dbReference>
<dbReference type="SUPFAM" id="SSF82861">
    <property type="entry name" value="Mechanosensitive channel protein MscS (YggB), transmembrane region"/>
    <property type="match status" value="1"/>
</dbReference>
<feature type="transmembrane region" description="Helical" evidence="8">
    <location>
        <begin position="648"/>
        <end position="670"/>
    </location>
</feature>
<evidence type="ECO:0000259" key="9">
    <source>
        <dbReference type="Pfam" id="PF00924"/>
    </source>
</evidence>
<dbReference type="PANTHER" id="PTHR30347">
    <property type="entry name" value="POTASSIUM CHANNEL RELATED"/>
    <property type="match status" value="1"/>
</dbReference>
<name>A0A9X2WKA1_9GAMM</name>
<evidence type="ECO:0000256" key="6">
    <source>
        <dbReference type="ARBA" id="ARBA00022989"/>
    </source>
</evidence>
<evidence type="ECO:0000256" key="8">
    <source>
        <dbReference type="SAM" id="Phobius"/>
    </source>
</evidence>
<dbReference type="InterPro" id="IPR006686">
    <property type="entry name" value="MscS_channel_CS"/>
</dbReference>
<dbReference type="InterPro" id="IPR010920">
    <property type="entry name" value="LSM_dom_sf"/>
</dbReference>
<comment type="caution">
    <text evidence="13">The sequence shown here is derived from an EMBL/GenBank/DDBJ whole genome shotgun (WGS) entry which is preliminary data.</text>
</comment>
<evidence type="ECO:0000259" key="12">
    <source>
        <dbReference type="Pfam" id="PF21088"/>
    </source>
</evidence>
<keyword evidence="5" id="KW-0732">Signal</keyword>
<dbReference type="SUPFAM" id="SSF50182">
    <property type="entry name" value="Sm-like ribonucleoproteins"/>
    <property type="match status" value="1"/>
</dbReference>
<evidence type="ECO:0000256" key="3">
    <source>
        <dbReference type="ARBA" id="ARBA00022475"/>
    </source>
</evidence>
<proteinExistence type="inferred from homology"/>
<feature type="transmembrane region" description="Helical" evidence="8">
    <location>
        <begin position="758"/>
        <end position="779"/>
    </location>
</feature>
<dbReference type="EMBL" id="JAMTCD010000002">
    <property type="protein sequence ID" value="MCT7940735.1"/>
    <property type="molecule type" value="Genomic_DNA"/>
</dbReference>
<organism evidence="13 14">
    <name type="scientific">Shewanella holmiensis</name>
    <dbReference type="NCBI Taxonomy" id="2952222"/>
    <lineage>
        <taxon>Bacteria</taxon>
        <taxon>Pseudomonadati</taxon>
        <taxon>Pseudomonadota</taxon>
        <taxon>Gammaproteobacteria</taxon>
        <taxon>Alteromonadales</taxon>
        <taxon>Shewanellaceae</taxon>
        <taxon>Shewanella</taxon>
    </lineage>
</organism>
<feature type="domain" description="Mechanosensitive ion channel inner membrane" evidence="10">
    <location>
        <begin position="452"/>
        <end position="788"/>
    </location>
</feature>
<dbReference type="Pfam" id="PF21082">
    <property type="entry name" value="MS_channel_3rd"/>
    <property type="match status" value="1"/>
</dbReference>
<dbReference type="PANTHER" id="PTHR30347:SF9">
    <property type="entry name" value="MINICONDUCTANCE MECHANOSENSITIVE CHANNEL MSCM"/>
    <property type="match status" value="1"/>
</dbReference>
<evidence type="ECO:0000256" key="2">
    <source>
        <dbReference type="ARBA" id="ARBA00008017"/>
    </source>
</evidence>
<feature type="transmembrane region" description="Helical" evidence="8">
    <location>
        <begin position="609"/>
        <end position="627"/>
    </location>
</feature>
<evidence type="ECO:0000256" key="7">
    <source>
        <dbReference type="ARBA" id="ARBA00023136"/>
    </source>
</evidence>